<organism evidence="9 10">
    <name type="scientific">Oceanithermus desulfurans NBRC 100063</name>
    <dbReference type="NCBI Taxonomy" id="1227550"/>
    <lineage>
        <taxon>Bacteria</taxon>
        <taxon>Thermotogati</taxon>
        <taxon>Deinococcota</taxon>
        <taxon>Deinococci</taxon>
        <taxon>Thermales</taxon>
        <taxon>Thermaceae</taxon>
        <taxon>Oceanithermus</taxon>
    </lineage>
</organism>
<comment type="cofactor">
    <cofactor evidence="8">
        <name>a divalent metal cation</name>
        <dbReference type="ChEBI" id="CHEBI:60240"/>
    </cofactor>
    <text evidence="8">Binds 2 divalent metal cations per subunit.</text>
</comment>
<dbReference type="InterPro" id="IPR051464">
    <property type="entry name" value="Peptidase_M42_aminopept"/>
</dbReference>
<dbReference type="Proteomes" id="UP000321827">
    <property type="component" value="Unassembled WGS sequence"/>
</dbReference>
<dbReference type="GO" id="GO:0006508">
    <property type="term" value="P:proteolysis"/>
    <property type="evidence" value="ECO:0007669"/>
    <property type="project" value="UniProtKB-KW"/>
</dbReference>
<feature type="binding site" evidence="8">
    <location>
        <position position="342"/>
    </location>
    <ligand>
        <name>Zn(2+)</name>
        <dbReference type="ChEBI" id="CHEBI:29105"/>
        <label>2</label>
    </ligand>
</feature>
<feature type="binding site" evidence="8">
    <location>
        <position position="200"/>
    </location>
    <ligand>
        <name>Zn(2+)</name>
        <dbReference type="ChEBI" id="CHEBI:29105"/>
        <label>2</label>
    </ligand>
</feature>
<protein>
    <submittedName>
        <fullName evidence="9">Endoglucanase</fullName>
    </submittedName>
</protein>
<comment type="caution">
    <text evidence="9">The sequence shown here is derived from an EMBL/GenBank/DDBJ whole genome shotgun (WGS) entry which is preliminary data.</text>
</comment>
<dbReference type="PANTHER" id="PTHR32481">
    <property type="entry name" value="AMINOPEPTIDASE"/>
    <property type="match status" value="1"/>
</dbReference>
<feature type="binding site" evidence="8">
    <location>
        <position position="200"/>
    </location>
    <ligand>
        <name>Zn(2+)</name>
        <dbReference type="ChEBI" id="CHEBI:29105"/>
        <label>1</label>
    </ligand>
</feature>
<evidence type="ECO:0000256" key="1">
    <source>
        <dbReference type="ARBA" id="ARBA00006272"/>
    </source>
</evidence>
<dbReference type="InterPro" id="IPR008007">
    <property type="entry name" value="Peptidase_M42"/>
</dbReference>
<evidence type="ECO:0000313" key="10">
    <source>
        <dbReference type="Proteomes" id="UP000321827"/>
    </source>
</evidence>
<evidence type="ECO:0000256" key="7">
    <source>
        <dbReference type="PIRSR" id="PIRSR001123-1"/>
    </source>
</evidence>
<dbReference type="GO" id="GO:0046872">
    <property type="term" value="F:metal ion binding"/>
    <property type="evidence" value="ECO:0007669"/>
    <property type="project" value="UniProtKB-UniRule"/>
</dbReference>
<keyword evidence="2" id="KW-0031">Aminopeptidase</keyword>
<feature type="binding site" evidence="8">
    <location>
        <position position="255"/>
    </location>
    <ligand>
        <name>Zn(2+)</name>
        <dbReference type="ChEBI" id="CHEBI:29105"/>
        <label>1</label>
    </ligand>
</feature>
<gene>
    <name evidence="9" type="ORF">ODE01S_05160</name>
</gene>
<evidence type="ECO:0000256" key="6">
    <source>
        <dbReference type="PIRNR" id="PIRNR001123"/>
    </source>
</evidence>
<keyword evidence="4 8" id="KW-0479">Metal-binding</keyword>
<dbReference type="Gene3D" id="3.40.630.10">
    <property type="entry name" value="Zn peptidases"/>
    <property type="match status" value="1"/>
</dbReference>
<dbReference type="SUPFAM" id="SSF53187">
    <property type="entry name" value="Zn-dependent exopeptidases"/>
    <property type="match status" value="1"/>
</dbReference>
<dbReference type="Pfam" id="PF05343">
    <property type="entry name" value="Peptidase_M42"/>
    <property type="match status" value="1"/>
</dbReference>
<keyword evidence="5" id="KW-0378">Hydrolase</keyword>
<evidence type="ECO:0000256" key="2">
    <source>
        <dbReference type="ARBA" id="ARBA00022438"/>
    </source>
</evidence>
<evidence type="ECO:0000256" key="8">
    <source>
        <dbReference type="PIRSR" id="PIRSR001123-2"/>
    </source>
</evidence>
<evidence type="ECO:0000256" key="4">
    <source>
        <dbReference type="ARBA" id="ARBA00022723"/>
    </source>
</evidence>
<feature type="binding site" evidence="8">
    <location>
        <position position="233"/>
    </location>
    <ligand>
        <name>Zn(2+)</name>
        <dbReference type="ChEBI" id="CHEBI:29105"/>
        <label>2</label>
    </ligand>
</feature>
<dbReference type="SUPFAM" id="SSF101821">
    <property type="entry name" value="Aminopeptidase/glucanase lid domain"/>
    <property type="match status" value="1"/>
</dbReference>
<dbReference type="EMBL" id="BJXN01000003">
    <property type="protein sequence ID" value="GEM89082.1"/>
    <property type="molecule type" value="Genomic_DNA"/>
</dbReference>
<dbReference type="PANTHER" id="PTHR32481:SF20">
    <property type="entry name" value="AMINOPEPTIDASE YSDC"/>
    <property type="match status" value="1"/>
</dbReference>
<evidence type="ECO:0000313" key="9">
    <source>
        <dbReference type="EMBL" id="GEM89082.1"/>
    </source>
</evidence>
<reference evidence="9 10" key="1">
    <citation type="submission" date="2019-07" db="EMBL/GenBank/DDBJ databases">
        <title>Whole genome shotgun sequence of Oceanithermus desulfurans NBRC 100063.</title>
        <authorList>
            <person name="Hosoyama A."/>
            <person name="Uohara A."/>
            <person name="Ohji S."/>
            <person name="Ichikawa N."/>
        </authorList>
    </citation>
    <scope>NUCLEOTIDE SEQUENCE [LARGE SCALE GENOMIC DNA]</scope>
    <source>
        <strain evidence="9 10">NBRC 100063</strain>
    </source>
</reference>
<dbReference type="AlphaFoldDB" id="A0A511RJG6"/>
<keyword evidence="3" id="KW-0645">Protease</keyword>
<dbReference type="Gene3D" id="2.40.30.40">
    <property type="entry name" value="Peptidase M42, domain 2"/>
    <property type="match status" value="1"/>
</dbReference>
<evidence type="ECO:0000256" key="5">
    <source>
        <dbReference type="ARBA" id="ARBA00022801"/>
    </source>
</evidence>
<dbReference type="CDD" id="cd05656">
    <property type="entry name" value="M42_Frv"/>
    <property type="match status" value="1"/>
</dbReference>
<evidence type="ECO:0000256" key="3">
    <source>
        <dbReference type="ARBA" id="ARBA00022670"/>
    </source>
</evidence>
<dbReference type="GO" id="GO:0004177">
    <property type="term" value="F:aminopeptidase activity"/>
    <property type="evidence" value="ECO:0007669"/>
    <property type="project" value="UniProtKB-UniRule"/>
</dbReference>
<sequence length="374" mass="40505">MSWAISASAFFIRSAYLPILGAMKPELNLNFFEELLGAVGPSGFEDEAARVWVREAEAFADEVWRDAHGNSYARIRPGGSPRIMLAGHIDEIGLIVTHVSDEGFVYVEPLGGWDPQVLVGQRVRFLGRKGHVLGVVGRKPIHALEPDERGKAVKLKDIWIDVGAADKEEALEVLEVGSVGVIDQPLRYLMGRRVVSRAIDNRIGAFVALEALRRAQELGGEAEVVAVATVQEEIGAWGARTAAFRLEPDTALVVDVTHCSRQPGVDPKQHGEVALGKGPSLAVGPYAHPGVLARLRALAAEHQIPYVLEAHGRWSGTDADEIAVTREGVPAAVVSVPNRYMHSPSEMIDLGDVEHTVDLMARYAAAPLTELVRK</sequence>
<dbReference type="PIRSF" id="PIRSF001123">
    <property type="entry name" value="PepA_GA"/>
    <property type="match status" value="1"/>
</dbReference>
<comment type="similarity">
    <text evidence="1 6">Belongs to the peptidase M42 family.</text>
</comment>
<feature type="active site" description="Proton acceptor" evidence="7">
    <location>
        <position position="232"/>
    </location>
</feature>
<feature type="binding site" evidence="8">
    <location>
        <position position="88"/>
    </location>
    <ligand>
        <name>Zn(2+)</name>
        <dbReference type="ChEBI" id="CHEBI:29105"/>
        <label>1</label>
    </ligand>
</feature>
<proteinExistence type="inferred from homology"/>
<dbReference type="InterPro" id="IPR023367">
    <property type="entry name" value="Peptidase_M42_dom2"/>
</dbReference>
<accession>A0A511RJG6</accession>
<name>A0A511RJG6_9DEIN</name>